<dbReference type="EMBL" id="JADGJH010001559">
    <property type="protein sequence ID" value="KAJ3112277.1"/>
    <property type="molecule type" value="Genomic_DNA"/>
</dbReference>
<keyword evidence="3" id="KW-1185">Reference proteome</keyword>
<feature type="non-terminal residue" evidence="2">
    <location>
        <position position="143"/>
    </location>
</feature>
<feature type="compositionally biased region" description="Pro residues" evidence="1">
    <location>
        <begin position="128"/>
        <end position="137"/>
    </location>
</feature>
<evidence type="ECO:0000313" key="3">
    <source>
        <dbReference type="Proteomes" id="UP001211907"/>
    </source>
</evidence>
<evidence type="ECO:0000313" key="2">
    <source>
        <dbReference type="EMBL" id="KAJ3112277.1"/>
    </source>
</evidence>
<dbReference type="AlphaFoldDB" id="A0AAD5XB40"/>
<comment type="caution">
    <text evidence="2">The sequence shown here is derived from an EMBL/GenBank/DDBJ whole genome shotgun (WGS) entry which is preliminary data.</text>
</comment>
<name>A0AAD5XB40_9FUNG</name>
<feature type="compositionally biased region" description="Low complexity" evidence="1">
    <location>
        <begin position="1"/>
        <end position="17"/>
    </location>
</feature>
<dbReference type="Proteomes" id="UP001211907">
    <property type="component" value="Unassembled WGS sequence"/>
</dbReference>
<gene>
    <name evidence="2" type="ORF">HK100_002396</name>
</gene>
<feature type="compositionally biased region" description="Low complexity" evidence="1">
    <location>
        <begin position="96"/>
        <end position="114"/>
    </location>
</feature>
<evidence type="ECO:0000256" key="1">
    <source>
        <dbReference type="SAM" id="MobiDB-lite"/>
    </source>
</evidence>
<feature type="region of interest" description="Disordered" evidence="1">
    <location>
        <begin position="1"/>
        <end position="22"/>
    </location>
</feature>
<protein>
    <submittedName>
        <fullName evidence="2">Uncharacterized protein</fullName>
    </submittedName>
</protein>
<sequence length="143" mass="14826">MSSAVTATPTATVGAEASGTANGESEFGDLFADLDLDLDLDVGLELGLQHTDTVFSSVSLQRHMSINLRDVDREIDGILQREDAERRRASGIRSGSLASLDSLPPASPDPSAAAVTPVVGHASNAPAIPRPGIPQPPQSRQSS</sequence>
<feature type="region of interest" description="Disordered" evidence="1">
    <location>
        <begin position="84"/>
        <end position="143"/>
    </location>
</feature>
<reference evidence="2" key="1">
    <citation type="submission" date="2020-05" db="EMBL/GenBank/DDBJ databases">
        <title>Phylogenomic resolution of chytrid fungi.</title>
        <authorList>
            <person name="Stajich J.E."/>
            <person name="Amses K."/>
            <person name="Simmons R."/>
            <person name="Seto K."/>
            <person name="Myers J."/>
            <person name="Bonds A."/>
            <person name="Quandt C.A."/>
            <person name="Barry K."/>
            <person name="Liu P."/>
            <person name="Grigoriev I."/>
            <person name="Longcore J.E."/>
            <person name="James T.Y."/>
        </authorList>
    </citation>
    <scope>NUCLEOTIDE SEQUENCE</scope>
    <source>
        <strain evidence="2">JEL0513</strain>
    </source>
</reference>
<proteinExistence type="predicted"/>
<accession>A0AAD5XB40</accession>
<organism evidence="2 3">
    <name type="scientific">Physocladia obscura</name>
    <dbReference type="NCBI Taxonomy" id="109957"/>
    <lineage>
        <taxon>Eukaryota</taxon>
        <taxon>Fungi</taxon>
        <taxon>Fungi incertae sedis</taxon>
        <taxon>Chytridiomycota</taxon>
        <taxon>Chytridiomycota incertae sedis</taxon>
        <taxon>Chytridiomycetes</taxon>
        <taxon>Chytridiales</taxon>
        <taxon>Chytriomycetaceae</taxon>
        <taxon>Physocladia</taxon>
    </lineage>
</organism>